<dbReference type="GO" id="GO:0009086">
    <property type="term" value="P:methionine biosynthetic process"/>
    <property type="evidence" value="ECO:0007669"/>
    <property type="project" value="UniProtKB-KW"/>
</dbReference>
<dbReference type="PANTHER" id="PTHR48099:SF5">
    <property type="entry name" value="C-1-TETRAHYDROFOLATE SYNTHASE, CYTOPLASMIC"/>
    <property type="match status" value="1"/>
</dbReference>
<evidence type="ECO:0000256" key="10">
    <source>
        <dbReference type="ARBA" id="ARBA00023268"/>
    </source>
</evidence>
<dbReference type="GO" id="GO:0000105">
    <property type="term" value="P:L-histidine biosynthetic process"/>
    <property type="evidence" value="ECO:0007669"/>
    <property type="project" value="UniProtKB-KW"/>
</dbReference>
<accession>K1XXN9</accession>
<dbReference type="SUPFAM" id="SSF53223">
    <property type="entry name" value="Aminoacid dehydrogenase-like, N-terminal domain"/>
    <property type="match status" value="1"/>
</dbReference>
<dbReference type="Gene3D" id="3.40.50.720">
    <property type="entry name" value="NAD(P)-binding Rossmann-like Domain"/>
    <property type="match status" value="1"/>
</dbReference>
<dbReference type="InterPro" id="IPR036291">
    <property type="entry name" value="NAD(P)-bd_dom_sf"/>
</dbReference>
<dbReference type="HAMAP" id="MF_01576">
    <property type="entry name" value="THF_DHG_CYH"/>
    <property type="match status" value="1"/>
</dbReference>
<keyword evidence="7 11" id="KW-0560">Oxidoreductase</keyword>
<evidence type="ECO:0000256" key="5">
    <source>
        <dbReference type="ARBA" id="ARBA00022801"/>
    </source>
</evidence>
<dbReference type="GO" id="GO:0004477">
    <property type="term" value="F:methenyltetrahydrofolate cyclohydrolase activity"/>
    <property type="evidence" value="ECO:0007669"/>
    <property type="project" value="UniProtKB-UniRule"/>
</dbReference>
<evidence type="ECO:0000256" key="2">
    <source>
        <dbReference type="ARBA" id="ARBA00011738"/>
    </source>
</evidence>
<keyword evidence="8 11" id="KW-0368">Histidine biosynthesis</keyword>
<dbReference type="InterPro" id="IPR046346">
    <property type="entry name" value="Aminoacid_DH-like_N_sf"/>
</dbReference>
<protein>
    <recommendedName>
        <fullName evidence="11">Bifunctional protein FolD</fullName>
    </recommendedName>
    <domain>
        <recommendedName>
            <fullName evidence="11">Methylenetetrahydrofolate dehydrogenase</fullName>
            <ecNumber evidence="11">1.5.1.5</ecNumber>
        </recommendedName>
    </domain>
    <domain>
        <recommendedName>
            <fullName evidence="11">Methenyltetrahydrofolate cyclohydrolase</fullName>
            <ecNumber evidence="11">3.5.4.9</ecNumber>
        </recommendedName>
    </domain>
</protein>
<dbReference type="Pfam" id="PF00763">
    <property type="entry name" value="THF_DHG_CYH"/>
    <property type="match status" value="1"/>
</dbReference>
<dbReference type="PROSITE" id="PS00767">
    <property type="entry name" value="THF_DHG_CYH_2"/>
    <property type="match status" value="1"/>
</dbReference>
<dbReference type="EMBL" id="AMFJ01034317">
    <property type="protein sequence ID" value="EKD29686.1"/>
    <property type="molecule type" value="Genomic_DNA"/>
</dbReference>
<dbReference type="EC" id="3.5.4.9" evidence="11"/>
<proteinExistence type="inferred from homology"/>
<dbReference type="PANTHER" id="PTHR48099">
    <property type="entry name" value="C-1-TETRAHYDROFOLATE SYNTHASE, CYTOPLASMIC-RELATED"/>
    <property type="match status" value="1"/>
</dbReference>
<evidence type="ECO:0000256" key="4">
    <source>
        <dbReference type="ARBA" id="ARBA00022755"/>
    </source>
</evidence>
<keyword evidence="6 11" id="KW-0521">NADP</keyword>
<dbReference type="PROSITE" id="PS00766">
    <property type="entry name" value="THF_DHG_CYH_1"/>
    <property type="match status" value="1"/>
</dbReference>
<reference evidence="14" key="1">
    <citation type="journal article" date="2012" name="Science">
        <title>Fermentation, hydrogen, and sulfur metabolism in multiple uncultivated bacterial phyla.</title>
        <authorList>
            <person name="Wrighton K.C."/>
            <person name="Thomas B.C."/>
            <person name="Sharon I."/>
            <person name="Miller C.S."/>
            <person name="Castelle C.J."/>
            <person name="VerBerkmoes N.C."/>
            <person name="Wilkins M.J."/>
            <person name="Hettich R.L."/>
            <person name="Lipton M.S."/>
            <person name="Williams K.H."/>
            <person name="Long P.E."/>
            <person name="Banfield J.F."/>
        </authorList>
    </citation>
    <scope>NUCLEOTIDE SEQUENCE [LARGE SCALE GENOMIC DNA]</scope>
</reference>
<organism evidence="14">
    <name type="scientific">uncultured bacterium</name>
    <name type="common">gcode 4</name>
    <dbReference type="NCBI Taxonomy" id="1234023"/>
    <lineage>
        <taxon>Bacteria</taxon>
        <taxon>environmental samples</taxon>
    </lineage>
</organism>
<dbReference type="GO" id="GO:0005829">
    <property type="term" value="C:cytosol"/>
    <property type="evidence" value="ECO:0007669"/>
    <property type="project" value="TreeGrafter"/>
</dbReference>
<dbReference type="GO" id="GO:0004488">
    <property type="term" value="F:methylenetetrahydrofolate dehydrogenase (NADP+) activity"/>
    <property type="evidence" value="ECO:0007669"/>
    <property type="project" value="UniProtKB-UniRule"/>
</dbReference>
<feature type="binding site" evidence="11">
    <location>
        <begin position="159"/>
        <end position="161"/>
    </location>
    <ligand>
        <name>NADP(+)</name>
        <dbReference type="ChEBI" id="CHEBI:58349"/>
    </ligand>
</feature>
<sequence length="276" mass="30123">MIIDGRAIADAILTNLHNEVEKLSIKPKLAVILMWESPASLSYIKQKERSAKVADIDFELRQISINATEWEILHIIHELNKDSEIHGIIVQLPLPKHIDVNTIIEAIDPRKDVDGFTSQNIGKLFLGIADLVSCTPKGIMRLLETKDIKVRGENIVVIGKSNIVGKPLSLLLMNAGGTVTVCSKDTRNLSEFTKNADIIVIAAGSPNLLKKNMVRSGATIIDVGFTLVDGKIRGDADFDALEPTCLMTPVPGGVGPMTVAMLMENTYLAMKNQVIH</sequence>
<evidence type="ECO:0000256" key="9">
    <source>
        <dbReference type="ARBA" id="ARBA00023167"/>
    </source>
</evidence>
<dbReference type="UniPathway" id="UPA00193"/>
<dbReference type="SUPFAM" id="SSF51735">
    <property type="entry name" value="NAD(P)-binding Rossmann-fold domains"/>
    <property type="match status" value="1"/>
</dbReference>
<dbReference type="FunFam" id="3.40.50.10860:FF:000005">
    <property type="entry name" value="C-1-tetrahydrofolate synthase, cytoplasmic, putative"/>
    <property type="match status" value="1"/>
</dbReference>
<dbReference type="InterPro" id="IPR020867">
    <property type="entry name" value="THF_DH/CycHdrlase_CS"/>
</dbReference>
<dbReference type="Gene3D" id="3.40.50.10860">
    <property type="entry name" value="Leucine Dehydrogenase, chain A, domain 1"/>
    <property type="match status" value="1"/>
</dbReference>
<dbReference type="EC" id="1.5.1.5" evidence="11"/>
<dbReference type="GO" id="GO:0006164">
    <property type="term" value="P:purine nucleotide biosynthetic process"/>
    <property type="evidence" value="ECO:0007669"/>
    <property type="project" value="UniProtKB-KW"/>
</dbReference>
<dbReference type="CDD" id="cd01080">
    <property type="entry name" value="NAD_bind_m-THF_DH_Cyclohyd"/>
    <property type="match status" value="1"/>
</dbReference>
<keyword evidence="10 11" id="KW-0511">Multifunctional enzyme</keyword>
<keyword evidence="11" id="KW-0028">Amino-acid biosynthesis</keyword>
<comment type="catalytic activity">
    <reaction evidence="11">
        <text>(6R)-5,10-methenyltetrahydrofolate + H2O = (6R)-10-formyltetrahydrofolate + H(+)</text>
        <dbReference type="Rhea" id="RHEA:23700"/>
        <dbReference type="ChEBI" id="CHEBI:15377"/>
        <dbReference type="ChEBI" id="CHEBI:15378"/>
        <dbReference type="ChEBI" id="CHEBI:57455"/>
        <dbReference type="ChEBI" id="CHEBI:195366"/>
        <dbReference type="EC" id="3.5.4.9"/>
    </reaction>
</comment>
<keyword evidence="4 11" id="KW-0658">Purine biosynthesis</keyword>
<comment type="catalytic activity">
    <reaction evidence="11">
        <text>(6R)-5,10-methylene-5,6,7,8-tetrahydrofolate + NADP(+) = (6R)-5,10-methenyltetrahydrofolate + NADPH</text>
        <dbReference type="Rhea" id="RHEA:22812"/>
        <dbReference type="ChEBI" id="CHEBI:15636"/>
        <dbReference type="ChEBI" id="CHEBI:57455"/>
        <dbReference type="ChEBI" id="CHEBI:57783"/>
        <dbReference type="ChEBI" id="CHEBI:58349"/>
        <dbReference type="EC" id="1.5.1.5"/>
    </reaction>
</comment>
<dbReference type="InterPro" id="IPR020630">
    <property type="entry name" value="THF_DH/CycHdrlase_cat_dom"/>
</dbReference>
<evidence type="ECO:0000256" key="7">
    <source>
        <dbReference type="ARBA" id="ARBA00023002"/>
    </source>
</evidence>
<dbReference type="Pfam" id="PF02882">
    <property type="entry name" value="THF_DHG_CYH_C"/>
    <property type="match status" value="1"/>
</dbReference>
<evidence type="ECO:0000259" key="12">
    <source>
        <dbReference type="Pfam" id="PF00763"/>
    </source>
</evidence>
<evidence type="ECO:0000256" key="11">
    <source>
        <dbReference type="HAMAP-Rule" id="MF_01576"/>
    </source>
</evidence>
<comment type="caution">
    <text evidence="11">Lacks conserved residue(s) required for the propagation of feature annotation.</text>
</comment>
<evidence type="ECO:0000313" key="14">
    <source>
        <dbReference type="EMBL" id="EKD29686.1"/>
    </source>
</evidence>
<keyword evidence="3 11" id="KW-0554">One-carbon metabolism</keyword>
<comment type="subunit">
    <text evidence="2 11">Homodimer.</text>
</comment>
<name>K1XXN9_9BACT</name>
<feature type="domain" description="Tetrahydrofolate dehydrogenase/cyclohydrolase catalytic" evidence="12">
    <location>
        <begin position="3"/>
        <end position="114"/>
    </location>
</feature>
<gene>
    <name evidence="11" type="primary">folD</name>
    <name evidence="14" type="ORF">ACD_78C00317G0004</name>
</gene>
<keyword evidence="5 11" id="KW-0378">Hydrolase</keyword>
<dbReference type="PRINTS" id="PR00085">
    <property type="entry name" value="THFDHDRGNASE"/>
</dbReference>
<comment type="caution">
    <text evidence="14">The sequence shown here is derived from an EMBL/GenBank/DDBJ whole genome shotgun (WGS) entry which is preliminary data.</text>
</comment>
<dbReference type="AlphaFoldDB" id="K1XXN9"/>
<evidence type="ECO:0000256" key="3">
    <source>
        <dbReference type="ARBA" id="ARBA00022563"/>
    </source>
</evidence>
<feature type="domain" description="Tetrahydrofolate dehydrogenase/cyclohydrolase NAD(P)-binding" evidence="13">
    <location>
        <begin position="133"/>
        <end position="273"/>
    </location>
</feature>
<dbReference type="GO" id="GO:0035999">
    <property type="term" value="P:tetrahydrofolate interconversion"/>
    <property type="evidence" value="ECO:0007669"/>
    <property type="project" value="UniProtKB-UniRule"/>
</dbReference>
<comment type="similarity">
    <text evidence="11">Belongs to the tetrahydrofolate dehydrogenase/cyclohydrolase family.</text>
</comment>
<dbReference type="InterPro" id="IPR020631">
    <property type="entry name" value="THF_DH/CycHdrlase_NAD-bd_dom"/>
</dbReference>
<evidence type="ECO:0000256" key="8">
    <source>
        <dbReference type="ARBA" id="ARBA00023102"/>
    </source>
</evidence>
<keyword evidence="9 11" id="KW-0486">Methionine biosynthesis</keyword>
<evidence type="ECO:0000256" key="6">
    <source>
        <dbReference type="ARBA" id="ARBA00022857"/>
    </source>
</evidence>
<evidence type="ECO:0000256" key="1">
    <source>
        <dbReference type="ARBA" id="ARBA00004777"/>
    </source>
</evidence>
<comment type="pathway">
    <text evidence="1 11">One-carbon metabolism; tetrahydrofolate interconversion.</text>
</comment>
<evidence type="ECO:0000259" key="13">
    <source>
        <dbReference type="Pfam" id="PF02882"/>
    </source>
</evidence>
<comment type="function">
    <text evidence="11">Catalyzes the oxidation of 5,10-methylenetetrahydrofolate to 5,10-methenyltetrahydrofolate and then the hydrolysis of 5,10-methenyltetrahydrofolate to 10-formyltetrahydrofolate.</text>
</comment>
<dbReference type="InterPro" id="IPR000672">
    <property type="entry name" value="THF_DH/CycHdrlase"/>
</dbReference>